<dbReference type="EMBL" id="JAMFTS010000001">
    <property type="protein sequence ID" value="KAJ4813122.1"/>
    <property type="molecule type" value="Genomic_DNA"/>
</dbReference>
<keyword evidence="3" id="KW-1185">Reference proteome</keyword>
<sequence>MRFPSDIPFRGPIGHFSLEFFVGHNQQSCLQPFLDLIFQKGGLRNLSFRCGGFVPLVQLLSFNALKDLYLHYVRISLPGDFGGFHQLTSLKLHVVCISQPDIQSLIDGSKKLTSIELSFNRIMSPKDAVFNGQPVTLTFNCPLLKYLSFDFGEEYSVQPKMIYAPCLDSVKVTASTETETDSPLEELVWIGSAPLKFMADIAHISQLSLNFNFLMFLFQVDLPHTLRAHFQQLRCLKLIGQLCYMHQKMFKVLCCLLRSMPSLESLELQCHEPWKVEEAQGLSEFYLIPLNECKKKEDGYLCLDQTLRTVAISMENLSSLEDIIWIMHFILVNANVLELIKITYSNDNKIKSRLHENLCKVEKASADAHVVFVNSSS</sequence>
<protein>
    <submittedName>
        <fullName evidence="2">F-box/FBD/LRR-repeat protein</fullName>
    </submittedName>
</protein>
<dbReference type="InterPro" id="IPR055411">
    <property type="entry name" value="LRR_FXL15/At3g58940/PEG3-like"/>
</dbReference>
<evidence type="ECO:0000313" key="2">
    <source>
        <dbReference type="EMBL" id="KAJ4813122.1"/>
    </source>
</evidence>
<name>A0AAV8HE84_9POAL</name>
<organism evidence="2 3">
    <name type="scientific">Rhynchospora pubera</name>
    <dbReference type="NCBI Taxonomy" id="906938"/>
    <lineage>
        <taxon>Eukaryota</taxon>
        <taxon>Viridiplantae</taxon>
        <taxon>Streptophyta</taxon>
        <taxon>Embryophyta</taxon>
        <taxon>Tracheophyta</taxon>
        <taxon>Spermatophyta</taxon>
        <taxon>Magnoliopsida</taxon>
        <taxon>Liliopsida</taxon>
        <taxon>Poales</taxon>
        <taxon>Cyperaceae</taxon>
        <taxon>Cyperoideae</taxon>
        <taxon>Rhynchosporeae</taxon>
        <taxon>Rhynchospora</taxon>
    </lineage>
</organism>
<dbReference type="Pfam" id="PF24758">
    <property type="entry name" value="LRR_At5g56370"/>
    <property type="match status" value="1"/>
</dbReference>
<gene>
    <name evidence="2" type="ORF">LUZ62_025688</name>
</gene>
<dbReference type="Gene3D" id="3.80.10.10">
    <property type="entry name" value="Ribonuclease Inhibitor"/>
    <property type="match status" value="1"/>
</dbReference>
<evidence type="ECO:0000313" key="3">
    <source>
        <dbReference type="Proteomes" id="UP001140206"/>
    </source>
</evidence>
<reference evidence="2" key="1">
    <citation type="submission" date="2022-08" db="EMBL/GenBank/DDBJ databases">
        <authorList>
            <person name="Marques A."/>
        </authorList>
    </citation>
    <scope>NUCLEOTIDE SEQUENCE</scope>
    <source>
        <strain evidence="2">RhyPub2mFocal</strain>
        <tissue evidence="2">Leaves</tissue>
    </source>
</reference>
<dbReference type="PANTHER" id="PTHR31900:SF27">
    <property type="entry name" value="FBD DOMAIN-CONTAINING PROTEIN"/>
    <property type="match status" value="1"/>
</dbReference>
<dbReference type="AlphaFoldDB" id="A0AAV8HE84"/>
<dbReference type="Proteomes" id="UP001140206">
    <property type="component" value="Chromosome 1"/>
</dbReference>
<dbReference type="InterPro" id="IPR050232">
    <property type="entry name" value="FBL13/AtMIF1-like"/>
</dbReference>
<dbReference type="PANTHER" id="PTHR31900">
    <property type="entry name" value="F-BOX/RNI SUPERFAMILY PROTEIN-RELATED"/>
    <property type="match status" value="1"/>
</dbReference>
<comment type="caution">
    <text evidence="2">The sequence shown here is derived from an EMBL/GenBank/DDBJ whole genome shotgun (WGS) entry which is preliminary data.</text>
</comment>
<dbReference type="InterPro" id="IPR032675">
    <property type="entry name" value="LRR_dom_sf"/>
</dbReference>
<accession>A0AAV8HE84</accession>
<proteinExistence type="predicted"/>
<dbReference type="SUPFAM" id="SSF52047">
    <property type="entry name" value="RNI-like"/>
    <property type="match status" value="1"/>
</dbReference>
<evidence type="ECO:0000259" key="1">
    <source>
        <dbReference type="Pfam" id="PF24758"/>
    </source>
</evidence>
<feature type="domain" description="F-box/LRR-repeat protein 15/At3g58940/PEG3-like LRR" evidence="1">
    <location>
        <begin position="57"/>
        <end position="267"/>
    </location>
</feature>